<feature type="domain" description="ABC3 transporter permease C-terminal" evidence="8">
    <location>
        <begin position="289"/>
        <end position="403"/>
    </location>
</feature>
<evidence type="ECO:0000256" key="6">
    <source>
        <dbReference type="SAM" id="MobiDB-lite"/>
    </source>
</evidence>
<feature type="transmembrane region" description="Helical" evidence="7">
    <location>
        <begin position="373"/>
        <end position="392"/>
    </location>
</feature>
<gene>
    <name evidence="9" type="ORF">METZ01_LOCUS272213</name>
</gene>
<dbReference type="Pfam" id="PF02687">
    <property type="entry name" value="FtsX"/>
    <property type="match status" value="1"/>
</dbReference>
<reference evidence="9" key="1">
    <citation type="submission" date="2018-05" db="EMBL/GenBank/DDBJ databases">
        <authorList>
            <person name="Lanie J.A."/>
            <person name="Ng W.-L."/>
            <person name="Kazmierczak K.M."/>
            <person name="Andrzejewski T.M."/>
            <person name="Davidsen T.M."/>
            <person name="Wayne K.J."/>
            <person name="Tettelin H."/>
            <person name="Glass J.I."/>
            <person name="Rusch D."/>
            <person name="Podicherti R."/>
            <person name="Tsui H.-C.T."/>
            <person name="Winkler M.E."/>
        </authorList>
    </citation>
    <scope>NUCLEOTIDE SEQUENCE</scope>
</reference>
<feature type="region of interest" description="Disordered" evidence="6">
    <location>
        <begin position="82"/>
        <end position="144"/>
    </location>
</feature>
<accession>A0A382K5D1</accession>
<dbReference type="GO" id="GO:0005886">
    <property type="term" value="C:plasma membrane"/>
    <property type="evidence" value="ECO:0007669"/>
    <property type="project" value="UniProtKB-SubCell"/>
</dbReference>
<dbReference type="PANTHER" id="PTHR30287:SF1">
    <property type="entry name" value="INNER MEMBRANE PROTEIN"/>
    <property type="match status" value="1"/>
</dbReference>
<proteinExistence type="predicted"/>
<evidence type="ECO:0000256" key="1">
    <source>
        <dbReference type="ARBA" id="ARBA00004651"/>
    </source>
</evidence>
<organism evidence="9">
    <name type="scientific">marine metagenome</name>
    <dbReference type="NCBI Taxonomy" id="408172"/>
    <lineage>
        <taxon>unclassified sequences</taxon>
        <taxon>metagenomes</taxon>
        <taxon>ecological metagenomes</taxon>
    </lineage>
</organism>
<feature type="non-terminal residue" evidence="9">
    <location>
        <position position="1"/>
    </location>
</feature>
<evidence type="ECO:0000256" key="2">
    <source>
        <dbReference type="ARBA" id="ARBA00022475"/>
    </source>
</evidence>
<keyword evidence="2" id="KW-1003">Cell membrane</keyword>
<dbReference type="PANTHER" id="PTHR30287">
    <property type="entry name" value="MEMBRANE COMPONENT OF PREDICTED ABC SUPERFAMILY METABOLITE UPTAKE TRANSPORTER"/>
    <property type="match status" value="1"/>
</dbReference>
<feature type="transmembrane region" description="Helical" evidence="7">
    <location>
        <begin position="289"/>
        <end position="308"/>
    </location>
</feature>
<keyword evidence="5 7" id="KW-0472">Membrane</keyword>
<evidence type="ECO:0000256" key="3">
    <source>
        <dbReference type="ARBA" id="ARBA00022692"/>
    </source>
</evidence>
<evidence type="ECO:0000256" key="7">
    <source>
        <dbReference type="SAM" id="Phobius"/>
    </source>
</evidence>
<keyword evidence="4 7" id="KW-1133">Transmembrane helix</keyword>
<feature type="transmembrane region" description="Helical" evidence="7">
    <location>
        <begin position="329"/>
        <end position="353"/>
    </location>
</feature>
<evidence type="ECO:0000313" key="9">
    <source>
        <dbReference type="EMBL" id="SVC19359.1"/>
    </source>
</evidence>
<evidence type="ECO:0000256" key="5">
    <source>
        <dbReference type="ARBA" id="ARBA00023136"/>
    </source>
</evidence>
<dbReference type="EMBL" id="UINC01078359">
    <property type="protein sequence ID" value="SVC19359.1"/>
    <property type="molecule type" value="Genomic_DNA"/>
</dbReference>
<dbReference type="InterPro" id="IPR003838">
    <property type="entry name" value="ABC3_permease_C"/>
</dbReference>
<dbReference type="AlphaFoldDB" id="A0A382K5D1"/>
<dbReference type="InterPro" id="IPR038766">
    <property type="entry name" value="Membrane_comp_ABC_pdt"/>
</dbReference>
<name>A0A382K5D1_9ZZZZ</name>
<evidence type="ECO:0000256" key="4">
    <source>
        <dbReference type="ARBA" id="ARBA00022989"/>
    </source>
</evidence>
<comment type="subcellular location">
    <subcellularLocation>
        <location evidence="1">Cell membrane</location>
        <topology evidence="1">Multi-pass membrane protein</topology>
    </subcellularLocation>
</comment>
<protein>
    <recommendedName>
        <fullName evidence="8">ABC3 transporter permease C-terminal domain-containing protein</fullName>
    </recommendedName>
</protein>
<evidence type="ECO:0000259" key="8">
    <source>
        <dbReference type="Pfam" id="PF02687"/>
    </source>
</evidence>
<sequence length="411" mass="45516">RKQNVLQVMVFSVTIMSLLILTLVRTDLIEEWQAQLPENTPNHFMMNITQGQIEGIQNFFADNGVESNPFYSLTSARVTRINGDLPNPREDDEDSLGGGTLTENARRDGAELNELGGLNVSPQSDAPPVLSGREASTGGRRVRGQLSRRQVTWAEELPEDNLVTAGTWWGMEPLPGYVSIEEEYADWLDLELGDRIEFEVNRQIVAAEVSSFRSVRWDNMQPNFFVIFSPGTIDHLGATFLSTALMEREQKILLNDLIRLFPTVVIIEIDALIEQIQTIIAQVTSAIELISILVLICGALVLLSCVNASLDERFRENAILRTLGAGKKLILTSLLIEFASIGIVAGLIATIGAEVTLYYLQEQVFQQEFSPHYWVWAAGPLLGMLIIGGLGINSTRRVVHTSPLAVLRSAI</sequence>
<keyword evidence="3 7" id="KW-0812">Transmembrane</keyword>